<evidence type="ECO:0000313" key="1">
    <source>
        <dbReference type="EMBL" id="JAD35922.1"/>
    </source>
</evidence>
<dbReference type="AlphaFoldDB" id="A0A0A8ZM54"/>
<sequence length="76" mass="8657">MMHYHKLTVITDSWSIKAQFLLFLLYSFLDHTEMSPGLFVLQVGVYQTLAGQDHTEPRFLREVPAASASFFSTVSC</sequence>
<organism evidence="1">
    <name type="scientific">Arundo donax</name>
    <name type="common">Giant reed</name>
    <name type="synonym">Donax arundinaceus</name>
    <dbReference type="NCBI Taxonomy" id="35708"/>
    <lineage>
        <taxon>Eukaryota</taxon>
        <taxon>Viridiplantae</taxon>
        <taxon>Streptophyta</taxon>
        <taxon>Embryophyta</taxon>
        <taxon>Tracheophyta</taxon>
        <taxon>Spermatophyta</taxon>
        <taxon>Magnoliopsida</taxon>
        <taxon>Liliopsida</taxon>
        <taxon>Poales</taxon>
        <taxon>Poaceae</taxon>
        <taxon>PACMAD clade</taxon>
        <taxon>Arundinoideae</taxon>
        <taxon>Arundineae</taxon>
        <taxon>Arundo</taxon>
    </lineage>
</organism>
<reference evidence="1" key="1">
    <citation type="submission" date="2014-09" db="EMBL/GenBank/DDBJ databases">
        <authorList>
            <person name="Magalhaes I.L.F."/>
            <person name="Oliveira U."/>
            <person name="Santos F.R."/>
            <person name="Vidigal T.H.D.A."/>
            <person name="Brescovit A.D."/>
            <person name="Santos A.J."/>
        </authorList>
    </citation>
    <scope>NUCLEOTIDE SEQUENCE</scope>
    <source>
        <tissue evidence="1">Shoot tissue taken approximately 20 cm above the soil surface</tissue>
    </source>
</reference>
<protein>
    <submittedName>
        <fullName evidence="1">Uncharacterized protein</fullName>
    </submittedName>
</protein>
<dbReference type="EMBL" id="GBRH01261973">
    <property type="protein sequence ID" value="JAD35922.1"/>
    <property type="molecule type" value="Transcribed_RNA"/>
</dbReference>
<reference evidence="1" key="2">
    <citation type="journal article" date="2015" name="Data Brief">
        <title>Shoot transcriptome of the giant reed, Arundo donax.</title>
        <authorList>
            <person name="Barrero R.A."/>
            <person name="Guerrero F.D."/>
            <person name="Moolhuijzen P."/>
            <person name="Goolsby J.A."/>
            <person name="Tidwell J."/>
            <person name="Bellgard S.E."/>
            <person name="Bellgard M.I."/>
        </authorList>
    </citation>
    <scope>NUCLEOTIDE SEQUENCE</scope>
    <source>
        <tissue evidence="1">Shoot tissue taken approximately 20 cm above the soil surface</tissue>
    </source>
</reference>
<proteinExistence type="predicted"/>
<accession>A0A0A8ZM54</accession>
<name>A0A0A8ZM54_ARUDO</name>